<dbReference type="Proteomes" id="UP000218267">
    <property type="component" value="Chromosome"/>
</dbReference>
<dbReference type="InterPro" id="IPR053713">
    <property type="entry name" value="Bact_OM_Channel_sf"/>
</dbReference>
<evidence type="ECO:0000313" key="4">
    <source>
        <dbReference type="Proteomes" id="UP000218267"/>
    </source>
</evidence>
<proteinExistence type="predicted"/>
<dbReference type="Pfam" id="PF10677">
    <property type="entry name" value="DUF2490"/>
    <property type="match status" value="1"/>
</dbReference>
<evidence type="ECO:0008006" key="5">
    <source>
        <dbReference type="Google" id="ProtNLM"/>
    </source>
</evidence>
<reference evidence="4" key="2">
    <citation type="journal article" date="2020" name="Antonie Van Leeuwenhoek">
        <title>Labilibaculum antarcticum sp. nov., a novel facultative anaerobic, psychrotorelant bacterium isolated from marine sediment of Antarctica.</title>
        <authorList>
            <person name="Watanabe M."/>
            <person name="Kojima H."/>
            <person name="Fukui M."/>
        </authorList>
    </citation>
    <scope>NUCLEOTIDE SEQUENCE [LARGE SCALE GENOMIC DNA]</scope>
    <source>
        <strain evidence="4">SPP2</strain>
    </source>
</reference>
<gene>
    <name evidence="3" type="ORF">ALGA_3277</name>
</gene>
<feature type="signal peptide" evidence="2">
    <location>
        <begin position="1"/>
        <end position="24"/>
    </location>
</feature>
<reference evidence="3 4" key="1">
    <citation type="journal article" date="2018" name="Mar. Genomics">
        <title>Complete genome sequence of Marinifilaceae bacterium strain SPP2, isolated from the Antarctic marine sediment.</title>
        <authorList>
            <person name="Watanabe M."/>
            <person name="Kojima H."/>
            <person name="Fukui M."/>
        </authorList>
    </citation>
    <scope>NUCLEOTIDE SEQUENCE [LARGE SCALE GENOMIC DNA]</scope>
    <source>
        <strain evidence="3 4">SPP2</strain>
    </source>
</reference>
<dbReference type="KEGG" id="mbas:ALGA_3277"/>
<keyword evidence="4" id="KW-1185">Reference proteome</keyword>
<evidence type="ECO:0000313" key="3">
    <source>
        <dbReference type="EMBL" id="BAX81577.1"/>
    </source>
</evidence>
<evidence type="ECO:0000256" key="1">
    <source>
        <dbReference type="ARBA" id="ARBA00022729"/>
    </source>
</evidence>
<dbReference type="AlphaFoldDB" id="A0A1Y1CMF7"/>
<dbReference type="Gene3D" id="2.40.160.40">
    <property type="entry name" value="monomeric porin ompg"/>
    <property type="match status" value="1"/>
</dbReference>
<dbReference type="RefSeq" id="WP_096431119.1">
    <property type="nucleotide sequence ID" value="NZ_AP018042.1"/>
</dbReference>
<dbReference type="OrthoDB" id="1026376at2"/>
<name>A0A1Y1CMF7_9BACT</name>
<dbReference type="SUPFAM" id="SSF56935">
    <property type="entry name" value="Porins"/>
    <property type="match status" value="1"/>
</dbReference>
<accession>A0A1Y1CMF7</accession>
<protein>
    <recommendedName>
        <fullName evidence="5">Outer membrane protein beta-barrel domain-containing protein</fullName>
    </recommendedName>
</protein>
<keyword evidence="1 2" id="KW-0732">Signal</keyword>
<organism evidence="3 4">
    <name type="scientific">Labilibaculum antarcticum</name>
    <dbReference type="NCBI Taxonomy" id="1717717"/>
    <lineage>
        <taxon>Bacteria</taxon>
        <taxon>Pseudomonadati</taxon>
        <taxon>Bacteroidota</taxon>
        <taxon>Bacteroidia</taxon>
        <taxon>Marinilabiliales</taxon>
        <taxon>Marinifilaceae</taxon>
        <taxon>Labilibaculum</taxon>
    </lineage>
</organism>
<sequence length="216" mass="25320">MKNITQKTHYLILFLLIIANTAIAQEVENDFQSRTSFTASTKLLKNLKLSISPEFRFDDSFSLDKYLLEGKLSYSLTDNLSLGTGYRFYANERESKSTEYDNRYSFNVKYEKSYLRFEPSLKISYTNDSDDDSNGNLLRYKTELKYNIKKCKITPFAGLEAFQEVSGGDLSKMRYFLGADYKICKKNYIEASYKFDYFQNEFKNKHIVSLGYKLKF</sequence>
<feature type="chain" id="PRO_5012778975" description="Outer membrane protein beta-barrel domain-containing protein" evidence="2">
    <location>
        <begin position="25"/>
        <end position="216"/>
    </location>
</feature>
<dbReference type="InterPro" id="IPR019619">
    <property type="entry name" value="DUF2490"/>
</dbReference>
<dbReference type="EMBL" id="AP018042">
    <property type="protein sequence ID" value="BAX81577.1"/>
    <property type="molecule type" value="Genomic_DNA"/>
</dbReference>
<evidence type="ECO:0000256" key="2">
    <source>
        <dbReference type="SAM" id="SignalP"/>
    </source>
</evidence>